<dbReference type="Gene3D" id="1.10.510.10">
    <property type="entry name" value="Transferase(Phosphotransferase) domain 1"/>
    <property type="match status" value="1"/>
</dbReference>
<comment type="similarity">
    <text evidence="5">Belongs to the protein kinase superfamily. Ser/Thr protein kinase family. GCN2 subfamily.</text>
</comment>
<dbReference type="SUPFAM" id="SSF56112">
    <property type="entry name" value="Protein kinase-like (PK-like)"/>
    <property type="match status" value="1"/>
</dbReference>
<evidence type="ECO:0000259" key="7">
    <source>
        <dbReference type="PROSITE" id="PS50011"/>
    </source>
</evidence>
<dbReference type="GO" id="GO:0005524">
    <property type="term" value="F:ATP binding"/>
    <property type="evidence" value="ECO:0007669"/>
    <property type="project" value="UniProtKB-UniRule"/>
</dbReference>
<dbReference type="PROSITE" id="PS00108">
    <property type="entry name" value="PROTEIN_KINASE_ST"/>
    <property type="match status" value="1"/>
</dbReference>
<dbReference type="SMART" id="SM00220">
    <property type="entry name" value="S_TKc"/>
    <property type="match status" value="1"/>
</dbReference>
<keyword evidence="4 6" id="KW-0067">ATP-binding</keyword>
<dbReference type="InterPro" id="IPR050339">
    <property type="entry name" value="CC_SR_Kinase"/>
</dbReference>
<evidence type="ECO:0000256" key="4">
    <source>
        <dbReference type="ARBA" id="ARBA00022840"/>
    </source>
</evidence>
<protein>
    <recommendedName>
        <fullName evidence="7">Protein kinase domain-containing protein</fullName>
    </recommendedName>
</protein>
<dbReference type="OrthoDB" id="428577at2759"/>
<gene>
    <name evidence="8" type="ORF">OSB1V03_LOCUS10795</name>
</gene>
<proteinExistence type="inferred from homology"/>
<dbReference type="InterPro" id="IPR008271">
    <property type="entry name" value="Ser/Thr_kinase_AS"/>
</dbReference>
<dbReference type="InterPro" id="IPR011009">
    <property type="entry name" value="Kinase-like_dom_sf"/>
</dbReference>
<dbReference type="GO" id="GO:0005737">
    <property type="term" value="C:cytoplasm"/>
    <property type="evidence" value="ECO:0007669"/>
    <property type="project" value="TreeGrafter"/>
</dbReference>
<keyword evidence="9" id="KW-1185">Reference proteome</keyword>
<evidence type="ECO:0000313" key="8">
    <source>
        <dbReference type="EMBL" id="CAD7630382.1"/>
    </source>
</evidence>
<dbReference type="Pfam" id="PF00069">
    <property type="entry name" value="Pkinase"/>
    <property type="match status" value="1"/>
</dbReference>
<dbReference type="EMBL" id="OC862614">
    <property type="protein sequence ID" value="CAD7630382.1"/>
    <property type="molecule type" value="Genomic_DNA"/>
</dbReference>
<dbReference type="PROSITE" id="PS00107">
    <property type="entry name" value="PROTEIN_KINASE_ATP"/>
    <property type="match status" value="1"/>
</dbReference>
<organism evidence="8">
    <name type="scientific">Medioppia subpectinata</name>
    <dbReference type="NCBI Taxonomy" id="1979941"/>
    <lineage>
        <taxon>Eukaryota</taxon>
        <taxon>Metazoa</taxon>
        <taxon>Ecdysozoa</taxon>
        <taxon>Arthropoda</taxon>
        <taxon>Chelicerata</taxon>
        <taxon>Arachnida</taxon>
        <taxon>Acari</taxon>
        <taxon>Acariformes</taxon>
        <taxon>Sarcoptiformes</taxon>
        <taxon>Oribatida</taxon>
        <taxon>Brachypylina</taxon>
        <taxon>Oppioidea</taxon>
        <taxon>Oppiidae</taxon>
        <taxon>Medioppia</taxon>
    </lineage>
</organism>
<dbReference type="GO" id="GO:0004672">
    <property type="term" value="F:protein kinase activity"/>
    <property type="evidence" value="ECO:0007669"/>
    <property type="project" value="InterPro"/>
</dbReference>
<sequence length="555" mass="64016">MRFEVKILMIIIIISKQKSNYFDDNFQKLSHIGRGGFGEVYHVKHMIEGEEYAVKIVKYLDIYNDRKRQEILKEVQNLVKLRSEYVVNYRNSWREDNHLYIQMDYYEQNLQTIIDNKHIVFGRQPEEPMKIYEYFISCEIFKELLESVKYLHDSCPPVIHRDLKPSNVLISQNNSRFLKLCDFGSATLHTMSSMSHTSNIGSAQYMALELNQSRYTIMVDIYSLGVIALHLFDLFNILTNDNPMEIYNSTIFSANFKKLFEIIGQMSHSVVINRPTSGRVLDDYNLWSSSNRLRSETNGYEGETNGCADDVVKPQTNKPQLLTVTTMSGKVMLSPVITPDKFIEVADLHIDLRIAIRQVDSNGVKSYVQLKNSESTDGKTFVALFDDNDIDFEIEVYNRSGVKNMALYLTYGKKYGYVITKRERNVLTALEECGHHLRFLSPNLAMAQLVIDLVSKEGVDRKRAEMGFGRRGVVGFSYKTDEHFKSYSGFEVDDNYYIEPFTIEFRLKNVAPAPLRSQANFDKRGADTTAQDSRLSALSILTRVDHSYGRNNCFI</sequence>
<evidence type="ECO:0000256" key="6">
    <source>
        <dbReference type="PROSITE-ProRule" id="PRU10141"/>
    </source>
</evidence>
<reference evidence="8" key="1">
    <citation type="submission" date="2020-11" db="EMBL/GenBank/DDBJ databases">
        <authorList>
            <person name="Tran Van P."/>
        </authorList>
    </citation>
    <scope>NUCLEOTIDE SEQUENCE</scope>
</reference>
<evidence type="ECO:0000313" key="9">
    <source>
        <dbReference type="Proteomes" id="UP000759131"/>
    </source>
</evidence>
<keyword evidence="2 6" id="KW-0547">Nucleotide-binding</keyword>
<dbReference type="EMBL" id="CAJPIZ010008039">
    <property type="protein sequence ID" value="CAG2110812.1"/>
    <property type="molecule type" value="Genomic_DNA"/>
</dbReference>
<dbReference type="PROSITE" id="PS50011">
    <property type="entry name" value="PROTEIN_KINASE_DOM"/>
    <property type="match status" value="1"/>
</dbReference>
<dbReference type="CDD" id="cd00180">
    <property type="entry name" value="PKc"/>
    <property type="match status" value="1"/>
</dbReference>
<dbReference type="InterPro" id="IPR000719">
    <property type="entry name" value="Prot_kinase_dom"/>
</dbReference>
<dbReference type="InterPro" id="IPR017441">
    <property type="entry name" value="Protein_kinase_ATP_BS"/>
</dbReference>
<evidence type="ECO:0000256" key="2">
    <source>
        <dbReference type="ARBA" id="ARBA00022741"/>
    </source>
</evidence>
<feature type="domain" description="Protein kinase" evidence="7">
    <location>
        <begin position="26"/>
        <end position="288"/>
    </location>
</feature>
<dbReference type="PANTHER" id="PTHR11042">
    <property type="entry name" value="EUKARYOTIC TRANSLATION INITIATION FACTOR 2-ALPHA KINASE EIF2-ALPHA KINASE -RELATED"/>
    <property type="match status" value="1"/>
</dbReference>
<dbReference type="Proteomes" id="UP000759131">
    <property type="component" value="Unassembled WGS sequence"/>
</dbReference>
<name>A0A7R9KW34_9ACAR</name>
<dbReference type="Gene3D" id="3.30.200.20">
    <property type="entry name" value="Phosphorylase Kinase, domain 1"/>
    <property type="match status" value="1"/>
</dbReference>
<evidence type="ECO:0000256" key="1">
    <source>
        <dbReference type="ARBA" id="ARBA00022679"/>
    </source>
</evidence>
<feature type="binding site" evidence="6">
    <location>
        <position position="55"/>
    </location>
    <ligand>
        <name>ATP</name>
        <dbReference type="ChEBI" id="CHEBI:30616"/>
    </ligand>
</feature>
<keyword evidence="1" id="KW-0808">Transferase</keyword>
<keyword evidence="3" id="KW-0418">Kinase</keyword>
<evidence type="ECO:0000256" key="3">
    <source>
        <dbReference type="ARBA" id="ARBA00022777"/>
    </source>
</evidence>
<dbReference type="GO" id="GO:0005634">
    <property type="term" value="C:nucleus"/>
    <property type="evidence" value="ECO:0007669"/>
    <property type="project" value="TreeGrafter"/>
</dbReference>
<dbReference type="AlphaFoldDB" id="A0A7R9KW34"/>
<accession>A0A7R9KW34</accession>
<evidence type="ECO:0000256" key="5">
    <source>
        <dbReference type="ARBA" id="ARBA00037982"/>
    </source>
</evidence>